<protein>
    <submittedName>
        <fullName evidence="2">Uncharacterized protein</fullName>
    </submittedName>
</protein>
<feature type="region of interest" description="Disordered" evidence="1">
    <location>
        <begin position="70"/>
        <end position="150"/>
    </location>
</feature>
<comment type="caution">
    <text evidence="2">The sequence shown here is derived from an EMBL/GenBank/DDBJ whole genome shotgun (WGS) entry which is preliminary data.</text>
</comment>
<feature type="compositionally biased region" description="Basic and acidic residues" evidence="1">
    <location>
        <begin position="70"/>
        <end position="100"/>
    </location>
</feature>
<dbReference type="EMBL" id="MLYV02000426">
    <property type="protein sequence ID" value="PSR99054.1"/>
    <property type="molecule type" value="Genomic_DNA"/>
</dbReference>
<dbReference type="AlphaFoldDB" id="A0A2R6PYY7"/>
<dbReference type="Proteomes" id="UP000186601">
    <property type="component" value="Unassembled WGS sequence"/>
</dbReference>
<proteinExistence type="predicted"/>
<evidence type="ECO:0000313" key="3">
    <source>
        <dbReference type="Proteomes" id="UP000186601"/>
    </source>
</evidence>
<evidence type="ECO:0000256" key="1">
    <source>
        <dbReference type="SAM" id="MobiDB-lite"/>
    </source>
</evidence>
<name>A0A2R6PYY7_9APHY</name>
<gene>
    <name evidence="2" type="ORF">PHLCEN_2v4211</name>
</gene>
<sequence>MGGNLDLIQDCDERGDNRERNNRANAQLVNALLSEKLLYCVSTSPGLTGLPGLPLTRFDFECDCRRRWGEASRHGERERERAGDDEREAKAKLRERKDERGDDGEDLGERYMAEKDEERSGEGIGIDKPGVRGVLAKAPAAGDDVANMEE</sequence>
<organism evidence="2 3">
    <name type="scientific">Hermanssonia centrifuga</name>
    <dbReference type="NCBI Taxonomy" id="98765"/>
    <lineage>
        <taxon>Eukaryota</taxon>
        <taxon>Fungi</taxon>
        <taxon>Dikarya</taxon>
        <taxon>Basidiomycota</taxon>
        <taxon>Agaricomycotina</taxon>
        <taxon>Agaricomycetes</taxon>
        <taxon>Polyporales</taxon>
        <taxon>Meruliaceae</taxon>
        <taxon>Hermanssonia</taxon>
    </lineage>
</organism>
<feature type="compositionally biased region" description="Basic and acidic residues" evidence="1">
    <location>
        <begin position="107"/>
        <end position="121"/>
    </location>
</feature>
<evidence type="ECO:0000313" key="2">
    <source>
        <dbReference type="EMBL" id="PSR99054.1"/>
    </source>
</evidence>
<reference evidence="2 3" key="1">
    <citation type="submission" date="2018-02" db="EMBL/GenBank/DDBJ databases">
        <title>Genome sequence of the basidiomycete white-rot fungus Phlebia centrifuga.</title>
        <authorList>
            <person name="Granchi Z."/>
            <person name="Peng M."/>
            <person name="de Vries R.P."/>
            <person name="Hilden K."/>
            <person name="Makela M.R."/>
            <person name="Grigoriev I."/>
            <person name="Riley R."/>
        </authorList>
    </citation>
    <scope>NUCLEOTIDE SEQUENCE [LARGE SCALE GENOMIC DNA]</scope>
    <source>
        <strain evidence="2 3">FBCC195</strain>
    </source>
</reference>
<keyword evidence="3" id="KW-1185">Reference proteome</keyword>
<accession>A0A2R6PYY7</accession>